<dbReference type="Proteomes" id="UP000529795">
    <property type="component" value="Unassembled WGS sequence"/>
</dbReference>
<keyword evidence="1" id="KW-1133">Transmembrane helix</keyword>
<protein>
    <recommendedName>
        <fullName evidence="2">Acyltransferase 3 domain-containing protein</fullName>
    </recommendedName>
</protein>
<keyword evidence="1" id="KW-0472">Membrane</keyword>
<evidence type="ECO:0000259" key="2">
    <source>
        <dbReference type="Pfam" id="PF01757"/>
    </source>
</evidence>
<feature type="transmembrane region" description="Helical" evidence="1">
    <location>
        <begin position="312"/>
        <end position="332"/>
    </location>
</feature>
<evidence type="ECO:0000313" key="3">
    <source>
        <dbReference type="EMBL" id="MBB4154930.1"/>
    </source>
</evidence>
<keyword evidence="4" id="KW-1185">Reference proteome</keyword>
<dbReference type="Pfam" id="PF01757">
    <property type="entry name" value="Acyl_transf_3"/>
    <property type="match status" value="1"/>
</dbReference>
<keyword evidence="1" id="KW-0812">Transmembrane</keyword>
<gene>
    <name evidence="3" type="ORF">GGQ80_002846</name>
</gene>
<feature type="transmembrane region" description="Helical" evidence="1">
    <location>
        <begin position="271"/>
        <end position="291"/>
    </location>
</feature>
<reference evidence="3 4" key="1">
    <citation type="submission" date="2020-08" db="EMBL/GenBank/DDBJ databases">
        <title>Genomic Encyclopedia of Type Strains, Phase IV (KMG-IV): sequencing the most valuable type-strain genomes for metagenomic binning, comparative biology and taxonomic classification.</title>
        <authorList>
            <person name="Goeker M."/>
        </authorList>
    </citation>
    <scope>NUCLEOTIDE SEQUENCE [LARGE SCALE GENOMIC DNA]</scope>
    <source>
        <strain evidence="3 4">YC6723</strain>
    </source>
</reference>
<comment type="caution">
    <text evidence="3">The sequence shown here is derived from an EMBL/GenBank/DDBJ whole genome shotgun (WGS) entry which is preliminary data.</text>
</comment>
<feature type="transmembrane region" description="Helical" evidence="1">
    <location>
        <begin position="175"/>
        <end position="196"/>
    </location>
</feature>
<dbReference type="PANTHER" id="PTHR36927:SF3">
    <property type="entry name" value="GLUCANS BIOSYNTHESIS PROTEIN C"/>
    <property type="match status" value="1"/>
</dbReference>
<name>A0A840FA75_9SPHN</name>
<dbReference type="EMBL" id="JACIEV010000008">
    <property type="protein sequence ID" value="MBB4154930.1"/>
    <property type="molecule type" value="Genomic_DNA"/>
</dbReference>
<feature type="transmembrane region" description="Helical" evidence="1">
    <location>
        <begin position="88"/>
        <end position="106"/>
    </location>
</feature>
<evidence type="ECO:0000256" key="1">
    <source>
        <dbReference type="SAM" id="Phobius"/>
    </source>
</evidence>
<dbReference type="AlphaFoldDB" id="A0A840FA75"/>
<dbReference type="InterPro" id="IPR002656">
    <property type="entry name" value="Acyl_transf_3_dom"/>
</dbReference>
<organism evidence="3 4">
    <name type="scientific">Sphingomonas jinjuensis</name>
    <dbReference type="NCBI Taxonomy" id="535907"/>
    <lineage>
        <taxon>Bacteria</taxon>
        <taxon>Pseudomonadati</taxon>
        <taxon>Pseudomonadota</taxon>
        <taxon>Alphaproteobacteria</taxon>
        <taxon>Sphingomonadales</taxon>
        <taxon>Sphingomonadaceae</taxon>
        <taxon>Sphingomonas</taxon>
    </lineage>
</organism>
<accession>A0A840FA75</accession>
<dbReference type="PANTHER" id="PTHR36927">
    <property type="entry name" value="BLR4337 PROTEIN"/>
    <property type="match status" value="1"/>
</dbReference>
<feature type="domain" description="Acyltransferase 3" evidence="2">
    <location>
        <begin position="5"/>
        <end position="353"/>
    </location>
</feature>
<feature type="transmembrane region" description="Helical" evidence="1">
    <location>
        <begin position="338"/>
        <end position="356"/>
    </location>
</feature>
<evidence type="ECO:0000313" key="4">
    <source>
        <dbReference type="Proteomes" id="UP000529795"/>
    </source>
</evidence>
<dbReference type="GO" id="GO:0016747">
    <property type="term" value="F:acyltransferase activity, transferring groups other than amino-acyl groups"/>
    <property type="evidence" value="ECO:0007669"/>
    <property type="project" value="InterPro"/>
</dbReference>
<feature type="transmembrane region" description="Helical" evidence="1">
    <location>
        <begin position="44"/>
        <end position="67"/>
    </location>
</feature>
<feature type="transmembrane region" description="Helical" evidence="1">
    <location>
        <begin position="216"/>
        <end position="237"/>
    </location>
</feature>
<proteinExistence type="predicted"/>
<feature type="transmembrane region" description="Helical" evidence="1">
    <location>
        <begin position="12"/>
        <end position="32"/>
    </location>
</feature>
<feature type="transmembrane region" description="Helical" evidence="1">
    <location>
        <begin position="244"/>
        <end position="265"/>
    </location>
</feature>
<dbReference type="InterPro" id="IPR050623">
    <property type="entry name" value="Glucan_succinyl_AcylTrfase"/>
</dbReference>
<dbReference type="RefSeq" id="WP_183985913.1">
    <property type="nucleotide sequence ID" value="NZ_JACIEV010000008.1"/>
</dbReference>
<feature type="transmembrane region" description="Helical" evidence="1">
    <location>
        <begin position="142"/>
        <end position="163"/>
    </location>
</feature>
<sequence>MQRHYGMDWLRIGAFAILILYHVAMVFAPWSYHAKSQHVASNTAMLPMLAANAWRLTLLFVVSGYATRALLGRAHGLGAFIADRTRRLLIPLAFGIAVIVPPQAWVELVTQHGYRGGYVGFWLRDWFSFRTLAGVSLPGWNHLWFVGYLWLYTAVLALSVVLLRPLRWQHVFNHAFAGPLVLLVPFLWYGAIHSWWYPMAAETHSLVDDPMAHLEYLPAFLFGFGLARSEAIMAAIVRWHRLAAVLAGFGYGWVATVQLGWVPYIGDWTPAYGIAHAMEQWGAIIALIGVAEVHWNRDAAIRPMLTEAVFPFYLIHQTIIVVTAFALMGLGLSILVESLILVAATVAGCLAFYLIGRRIGPLRPLIGLRRPSSRKIA</sequence>